<keyword evidence="3" id="KW-1185">Reference proteome</keyword>
<feature type="region of interest" description="Disordered" evidence="1">
    <location>
        <begin position="1"/>
        <end position="38"/>
    </location>
</feature>
<accession>A0A1V6UXF5</accession>
<evidence type="ECO:0000313" key="3">
    <source>
        <dbReference type="Proteomes" id="UP000191500"/>
    </source>
</evidence>
<gene>
    <name evidence="2" type="ORF">PENCOP_c003G01122</name>
</gene>
<dbReference type="Proteomes" id="UP000191500">
    <property type="component" value="Unassembled WGS sequence"/>
</dbReference>
<evidence type="ECO:0000256" key="1">
    <source>
        <dbReference type="SAM" id="MobiDB-lite"/>
    </source>
</evidence>
<dbReference type="AlphaFoldDB" id="A0A1V6UXF5"/>
<sequence length="169" mass="18840">MTPLNNPELRDATGRGAQRKRRQRLSHQATFHSAEEAKGDVKLRFDDVGTPTPAQMPLDVVGESGSAIAYSIAVNSDDISEIEFERKHPEGSREFRIPLNVPQEEPSAKCPVSRDEVHLSQARREIRRNFPAAGYIRRFQAAGSPIVIARVKDYAQIRHGATMKLDGPK</sequence>
<dbReference type="STRING" id="36646.A0A1V6UXF5"/>
<name>A0A1V6UXF5_9EURO</name>
<proteinExistence type="predicted"/>
<comment type="caution">
    <text evidence="2">The sequence shown here is derived from an EMBL/GenBank/DDBJ whole genome shotgun (WGS) entry which is preliminary data.</text>
</comment>
<evidence type="ECO:0000313" key="2">
    <source>
        <dbReference type="EMBL" id="OQE43076.1"/>
    </source>
</evidence>
<organism evidence="2 3">
    <name type="scientific">Penicillium coprophilum</name>
    <dbReference type="NCBI Taxonomy" id="36646"/>
    <lineage>
        <taxon>Eukaryota</taxon>
        <taxon>Fungi</taxon>
        <taxon>Dikarya</taxon>
        <taxon>Ascomycota</taxon>
        <taxon>Pezizomycotina</taxon>
        <taxon>Eurotiomycetes</taxon>
        <taxon>Eurotiomycetidae</taxon>
        <taxon>Eurotiales</taxon>
        <taxon>Aspergillaceae</taxon>
        <taxon>Penicillium</taxon>
    </lineage>
</organism>
<reference evidence="3" key="1">
    <citation type="journal article" date="2017" name="Nat. Microbiol.">
        <title>Global analysis of biosynthetic gene clusters reveals vast potential of secondary metabolite production in Penicillium species.</title>
        <authorList>
            <person name="Nielsen J.C."/>
            <person name="Grijseels S."/>
            <person name="Prigent S."/>
            <person name="Ji B."/>
            <person name="Dainat J."/>
            <person name="Nielsen K.F."/>
            <person name="Frisvad J.C."/>
            <person name="Workman M."/>
            <person name="Nielsen J."/>
        </authorList>
    </citation>
    <scope>NUCLEOTIDE SEQUENCE [LARGE SCALE GENOMIC DNA]</scope>
    <source>
        <strain evidence="3">IBT 31321</strain>
    </source>
</reference>
<dbReference type="EMBL" id="MDDG01000003">
    <property type="protein sequence ID" value="OQE43076.1"/>
    <property type="molecule type" value="Genomic_DNA"/>
</dbReference>
<protein>
    <submittedName>
        <fullName evidence="2">Uncharacterized protein</fullName>
    </submittedName>
</protein>